<name>A0A9J6G2M8_HAELO</name>
<evidence type="ECO:0000313" key="1">
    <source>
        <dbReference type="EMBL" id="KAH9369199.1"/>
    </source>
</evidence>
<proteinExistence type="predicted"/>
<keyword evidence="2" id="KW-1185">Reference proteome</keyword>
<dbReference type="VEuPathDB" id="VectorBase:HLOH_046290"/>
<reference evidence="1 2" key="1">
    <citation type="journal article" date="2020" name="Cell">
        <title>Large-Scale Comparative Analyses of Tick Genomes Elucidate Their Genetic Diversity and Vector Capacities.</title>
        <authorList>
            <consortium name="Tick Genome and Microbiome Consortium (TIGMIC)"/>
            <person name="Jia N."/>
            <person name="Wang J."/>
            <person name="Shi W."/>
            <person name="Du L."/>
            <person name="Sun Y."/>
            <person name="Zhan W."/>
            <person name="Jiang J.F."/>
            <person name="Wang Q."/>
            <person name="Zhang B."/>
            <person name="Ji P."/>
            <person name="Bell-Sakyi L."/>
            <person name="Cui X.M."/>
            <person name="Yuan T.T."/>
            <person name="Jiang B.G."/>
            <person name="Yang W.F."/>
            <person name="Lam T.T."/>
            <person name="Chang Q.C."/>
            <person name="Ding S.J."/>
            <person name="Wang X.J."/>
            <person name="Zhu J.G."/>
            <person name="Ruan X.D."/>
            <person name="Zhao L."/>
            <person name="Wei J.T."/>
            <person name="Ye R.Z."/>
            <person name="Que T.C."/>
            <person name="Du C.H."/>
            <person name="Zhou Y.H."/>
            <person name="Cheng J.X."/>
            <person name="Dai P.F."/>
            <person name="Guo W.B."/>
            <person name="Han X.H."/>
            <person name="Huang E.J."/>
            <person name="Li L.F."/>
            <person name="Wei W."/>
            <person name="Gao Y.C."/>
            <person name="Liu J.Z."/>
            <person name="Shao H.Z."/>
            <person name="Wang X."/>
            <person name="Wang C.C."/>
            <person name="Yang T.C."/>
            <person name="Huo Q.B."/>
            <person name="Li W."/>
            <person name="Chen H.Y."/>
            <person name="Chen S.E."/>
            <person name="Zhou L.G."/>
            <person name="Ni X.B."/>
            <person name="Tian J.H."/>
            <person name="Sheng Y."/>
            <person name="Liu T."/>
            <person name="Pan Y.S."/>
            <person name="Xia L.Y."/>
            <person name="Li J."/>
            <person name="Zhao F."/>
            <person name="Cao W.C."/>
        </authorList>
    </citation>
    <scope>NUCLEOTIDE SEQUENCE [LARGE SCALE GENOMIC DNA]</scope>
    <source>
        <strain evidence="1">HaeL-2018</strain>
    </source>
</reference>
<comment type="caution">
    <text evidence="1">The sequence shown here is derived from an EMBL/GenBank/DDBJ whole genome shotgun (WGS) entry which is preliminary data.</text>
</comment>
<sequence length="146" mass="14569">MFSKEDLTTYSSARMNLVAPSKTSFFIRDILGAGSNPAAVGQNSLFDIATTTAAGGAADAAAAGIAALVALRSAGASSWTSSAGAGVEPQAEPQAPACCGGFLLGCVTVPCLGCATSSWNAGREPRALKRSSEGAVHNKTSFAVIK</sequence>
<dbReference type="EMBL" id="JABSTR010000004">
    <property type="protein sequence ID" value="KAH9369199.1"/>
    <property type="molecule type" value="Genomic_DNA"/>
</dbReference>
<evidence type="ECO:0000313" key="2">
    <source>
        <dbReference type="Proteomes" id="UP000821853"/>
    </source>
</evidence>
<dbReference type="Proteomes" id="UP000821853">
    <property type="component" value="Chromosome 2"/>
</dbReference>
<protein>
    <submittedName>
        <fullName evidence="1">Uncharacterized protein</fullName>
    </submittedName>
</protein>
<dbReference type="AlphaFoldDB" id="A0A9J6G2M8"/>
<organism evidence="1 2">
    <name type="scientific">Haemaphysalis longicornis</name>
    <name type="common">Bush tick</name>
    <dbReference type="NCBI Taxonomy" id="44386"/>
    <lineage>
        <taxon>Eukaryota</taxon>
        <taxon>Metazoa</taxon>
        <taxon>Ecdysozoa</taxon>
        <taxon>Arthropoda</taxon>
        <taxon>Chelicerata</taxon>
        <taxon>Arachnida</taxon>
        <taxon>Acari</taxon>
        <taxon>Parasitiformes</taxon>
        <taxon>Ixodida</taxon>
        <taxon>Ixodoidea</taxon>
        <taxon>Ixodidae</taxon>
        <taxon>Haemaphysalinae</taxon>
        <taxon>Haemaphysalis</taxon>
    </lineage>
</organism>
<accession>A0A9J6G2M8</accession>
<gene>
    <name evidence="1" type="ORF">HPB48_016914</name>
</gene>